<reference evidence="2" key="1">
    <citation type="journal article" date="2000" name="DNA Res.">
        <title>Structural analysis of Arabidopsis thaliana chromosome 3. II. Sequence features of the 4,251,695 bp regions covered by 90 P1, TAC and BAC clones.</title>
        <authorList>
            <person name="Nakamura Y."/>
        </authorList>
    </citation>
    <scope>NUCLEOTIDE SEQUENCE [LARGE SCALE GENOMIC DNA]</scope>
</reference>
<proteinExistence type="predicted"/>
<protein>
    <submittedName>
        <fullName evidence="2">Uncharacterized protein</fullName>
    </submittedName>
</protein>
<feature type="signal peptide" evidence="1">
    <location>
        <begin position="1"/>
        <end position="18"/>
    </location>
</feature>
<name>Q9LJM9_ARATH</name>
<reference key="2">
    <citation type="journal article" date="2000" name="Nature">
        <title>Sequence and analysis of chromosome 3 of the plant Arabidopsis thaliana.</title>
        <authorList>
            <consortium name="European Union Chromosome 3 Arabidopsis Sequencing Consortium"/>
            <consortium name="Institute for Genomic Research"/>
            <consortium name="Kazusa DNA Research Institute"/>
            <person name="Salanoubat M."/>
            <person name="Lemcke K."/>
            <person name="Rieger M."/>
            <person name="Ansorge W."/>
            <person name="Unseld M."/>
            <person name="Fartmann B."/>
            <person name="Valle G."/>
            <person name="Blocker H."/>
            <person name="Perez-Alonso M."/>
            <person name="Obermaier B."/>
            <person name="Delseny M."/>
            <person name="Boutry M."/>
            <person name="Grivell L.A."/>
            <person name="Mache R."/>
            <person name="Puigdomenech P."/>
            <person name="De Simone V."/>
            <person name="Choisne N."/>
            <person name="Artiguenave F."/>
            <person name="Robert C."/>
            <person name="Brottier P."/>
            <person name="Wincker P."/>
            <person name="Cattolico L."/>
            <person name="Weissenbach J."/>
            <person name="Saurin W."/>
            <person name="Quetier F."/>
            <person name="Schafer M."/>
            <person name="Muller-Auer S."/>
            <person name="Gabel C."/>
            <person name="Fuchs M."/>
            <person name="Benes V."/>
            <person name="Wurmbach E."/>
            <person name="Drzonek H."/>
            <person name="Erfle H."/>
            <person name="Jordan N."/>
            <person name="Bangert S."/>
            <person name="Wiedelmann R."/>
            <person name="Kranz H."/>
            <person name="Voss H."/>
            <person name="Holland R."/>
            <person name="Brandt P."/>
            <person name="Nyakatura G."/>
            <person name="Vezzi A."/>
            <person name="D'Angelo M."/>
            <person name="Pallavicini A."/>
            <person name="Toppo S."/>
            <person name="Simionati B."/>
            <person name="Conrad A."/>
            <person name="Hornischer K."/>
            <person name="Kauer G."/>
            <person name="Lohnert T.H."/>
            <person name="Nordsiek G."/>
            <person name="Reichelt J."/>
            <person name="Scharfe M."/>
            <person name="Schon O."/>
            <person name="Bargues M."/>
            <person name="Terol J."/>
            <person name="Climent J."/>
            <person name="Navarro P."/>
            <person name="Collado C."/>
            <person name="Perez-Perez A."/>
            <person name="Ottenwalder B."/>
            <person name="Duchemin D."/>
            <person name="Cooke R."/>
            <person name="Laudie M."/>
            <person name="Berger-Llauro C."/>
            <person name="Purnelle B."/>
            <person name="Masuy D."/>
            <person name="de Haan M."/>
            <person name="Maarse A.C."/>
            <person name="Alcaraz J.P."/>
            <person name="Cottet A."/>
            <person name="Casacuberta E."/>
            <person name="Monfort A."/>
            <person name="Argiriou A."/>
            <person name="flores M."/>
            <person name="Liguori R."/>
            <person name="Vitale D."/>
            <person name="Mannhaupt G."/>
            <person name="Haase D."/>
            <person name="Schoof H."/>
            <person name="Rudd S."/>
            <person name="Zaccaria P."/>
            <person name="Mewes H.W."/>
            <person name="Mayer K.F."/>
            <person name="Kaul S."/>
            <person name="Town C.D."/>
            <person name="Koo H.L."/>
            <person name="Tallon L.J."/>
            <person name="Jenkins J."/>
            <person name="Rooney T."/>
            <person name="Rizzo M."/>
            <person name="Walts A."/>
            <person name="Utterback T."/>
            <person name="Fujii C.Y."/>
            <person name="Shea T.P."/>
            <person name="Creasy T.H."/>
            <person name="Haas B."/>
            <person name="Maiti R."/>
            <person name="Wu D."/>
            <person name="Peterson J."/>
            <person name="Van Aken S."/>
            <person name="Pai G."/>
            <person name="Militscher J."/>
            <person name="Sellers P."/>
            <person name="Gill J.E."/>
            <person name="Feldblyum T.V."/>
            <person name="Preuss D."/>
            <person name="Lin X."/>
            <person name="Nierman W.C."/>
            <person name="Salzberg S.L."/>
            <person name="White O."/>
            <person name="Venter J.C."/>
            <person name="Fraser C.M."/>
            <person name="Kaneko T."/>
            <person name="Nakamura Y."/>
            <person name="Sato S."/>
            <person name="Kato T."/>
            <person name="Asamizu E."/>
            <person name="Sasamoto S."/>
            <person name="Kimura T."/>
            <person name="Idesawa K."/>
            <person name="Kawashima K."/>
            <person name="Kishida Y."/>
            <person name="Kiyokawa C."/>
            <person name="Kohara M."/>
            <person name="Matsumoto M."/>
            <person name="Matsuno A."/>
            <person name="Muraki A."/>
            <person name="Nakayama S."/>
            <person name="Nakazaki N."/>
            <person name="Shinpo S."/>
            <person name="Takeuchi C."/>
            <person name="Wada T."/>
            <person name="Watanabe A."/>
            <person name="Yamada M."/>
            <person name="Yasuda M."/>
            <person name="Tabata S."/>
        </authorList>
    </citation>
    <scope>NUCLEOTIDE SEQUENCE [LARGE SCALE GENOMIC DNA]</scope>
    <source>
        <strain>cv. Columbia</strain>
    </source>
</reference>
<sequence length="188" mass="22399">MKGFFGVVVFQFISLTLSIATRGIISVASDLDVAKKVFSSTNEMESLQLPAFYVQNKARRVGPSVSRYRNEKIGTKRSVQHLRLLHYFPEQISELKDWYQVVRTMQHLRPLHHFPEQISEQKDWYQAVRTMQHLRPLHHFPEKISEQKDWYQAVRTMQYLRPLHHFPEHILTPTWIRIGRWSESVKCN</sequence>
<dbReference type="EMBL" id="AP000417">
    <property type="protein sequence ID" value="BAB02552.1"/>
    <property type="molecule type" value="Genomic_DNA"/>
</dbReference>
<evidence type="ECO:0000313" key="2">
    <source>
        <dbReference type="EMBL" id="BAB02552.1"/>
    </source>
</evidence>
<evidence type="ECO:0000256" key="1">
    <source>
        <dbReference type="SAM" id="SignalP"/>
    </source>
</evidence>
<dbReference type="AlphaFoldDB" id="Q9LJM9"/>
<keyword evidence="1" id="KW-0732">Signal</keyword>
<organism evidence="2">
    <name type="scientific">Arabidopsis thaliana</name>
    <name type="common">Mouse-ear cress</name>
    <dbReference type="NCBI Taxonomy" id="3702"/>
    <lineage>
        <taxon>Eukaryota</taxon>
        <taxon>Viridiplantae</taxon>
        <taxon>Streptophyta</taxon>
        <taxon>Embryophyta</taxon>
        <taxon>Tracheophyta</taxon>
        <taxon>Spermatophyta</taxon>
        <taxon>Magnoliopsida</taxon>
        <taxon>eudicotyledons</taxon>
        <taxon>Gunneridae</taxon>
        <taxon>Pentapetalae</taxon>
        <taxon>rosids</taxon>
        <taxon>malvids</taxon>
        <taxon>Brassicales</taxon>
        <taxon>Brassicaceae</taxon>
        <taxon>Camelineae</taxon>
        <taxon>Arabidopsis</taxon>
    </lineage>
</organism>
<feature type="chain" id="PRO_5004333402" evidence="1">
    <location>
        <begin position="19"/>
        <end position="188"/>
    </location>
</feature>
<accession>Q9LJM9</accession>
<dbReference type="PIR" id="T52395">
    <property type="entry name" value="T52395"/>
</dbReference>